<dbReference type="Proteomes" id="UP000887565">
    <property type="component" value="Unplaced"/>
</dbReference>
<dbReference type="AlphaFoldDB" id="A0A915IJI0"/>
<accession>A0A915IJI0</accession>
<organism evidence="1 2">
    <name type="scientific">Romanomermis culicivorax</name>
    <name type="common">Nematode worm</name>
    <dbReference type="NCBI Taxonomy" id="13658"/>
    <lineage>
        <taxon>Eukaryota</taxon>
        <taxon>Metazoa</taxon>
        <taxon>Ecdysozoa</taxon>
        <taxon>Nematoda</taxon>
        <taxon>Enoplea</taxon>
        <taxon>Dorylaimia</taxon>
        <taxon>Mermithida</taxon>
        <taxon>Mermithoidea</taxon>
        <taxon>Mermithidae</taxon>
        <taxon>Romanomermis</taxon>
    </lineage>
</organism>
<proteinExistence type="predicted"/>
<protein>
    <submittedName>
        <fullName evidence="2">Uncharacterized protein</fullName>
    </submittedName>
</protein>
<name>A0A915IJI0_ROMCU</name>
<reference evidence="2" key="1">
    <citation type="submission" date="2022-11" db="UniProtKB">
        <authorList>
            <consortium name="WormBaseParasite"/>
        </authorList>
    </citation>
    <scope>IDENTIFICATION</scope>
</reference>
<evidence type="ECO:0000313" key="2">
    <source>
        <dbReference type="WBParaSite" id="nRc.2.0.1.t14206-RA"/>
    </source>
</evidence>
<sequence length="61" mass="6793">MARSLTVELGSSFCDVLVAIRSRNVVSHGRLLLWLVVEEVQSTSTDMSSWLTGEALFRPKI</sequence>
<evidence type="ECO:0000313" key="1">
    <source>
        <dbReference type="Proteomes" id="UP000887565"/>
    </source>
</evidence>
<keyword evidence="1" id="KW-1185">Reference proteome</keyword>
<dbReference type="WBParaSite" id="nRc.2.0.1.t14206-RA">
    <property type="protein sequence ID" value="nRc.2.0.1.t14206-RA"/>
    <property type="gene ID" value="nRc.2.0.1.g14206"/>
</dbReference>